<proteinExistence type="predicted"/>
<sequence length="206" mass="24835">MFFAKIETYFEGEKEKINKDLISYITYNYFNFKINDLKPPYLKITGPFKGRKTYGLKIATMYKPLARTIIISLNNYYRKYIDYNGNQIKLWSIEYNNYPRNYIIEKVNINEKIISLKTITPIIFKKNIFYELDQKRKEFEKYMKIKTTDILPNLKSFSLKNYDENYWKGKLEFEISELWHSPFLLYLETFGLGNKIENGFGELGRI</sequence>
<evidence type="ECO:0000313" key="2">
    <source>
        <dbReference type="Proteomes" id="UP001232493"/>
    </source>
</evidence>
<gene>
    <name evidence="1" type="ORF">JRV97_01215</name>
</gene>
<name>A0ABY8PRF6_9BACT</name>
<accession>A0ABY8PRF6</accession>
<organism evidence="1 2">
    <name type="scientific">Marinitoga aeolica</name>
    <dbReference type="NCBI Taxonomy" id="2809031"/>
    <lineage>
        <taxon>Bacteria</taxon>
        <taxon>Thermotogati</taxon>
        <taxon>Thermotogota</taxon>
        <taxon>Thermotogae</taxon>
        <taxon>Petrotogales</taxon>
        <taxon>Petrotogaceae</taxon>
        <taxon>Marinitoga</taxon>
    </lineage>
</organism>
<dbReference type="Proteomes" id="UP001232493">
    <property type="component" value="Chromosome"/>
</dbReference>
<evidence type="ECO:0000313" key="1">
    <source>
        <dbReference type="EMBL" id="WGS65206.1"/>
    </source>
</evidence>
<keyword evidence="2" id="KW-1185">Reference proteome</keyword>
<reference evidence="1 2" key="1">
    <citation type="submission" date="2021-02" db="EMBL/GenBank/DDBJ databases">
        <title>Characterization of Marinitoga sp. nov. str. BP5-C20A.</title>
        <authorList>
            <person name="Erauso G."/>
            <person name="Postec A."/>
        </authorList>
    </citation>
    <scope>NUCLEOTIDE SEQUENCE [LARGE SCALE GENOMIC DNA]</scope>
    <source>
        <strain evidence="1 2">BP5-C20A</strain>
    </source>
</reference>
<dbReference type="EMBL" id="CP069362">
    <property type="protein sequence ID" value="WGS65206.1"/>
    <property type="molecule type" value="Genomic_DNA"/>
</dbReference>
<dbReference type="RefSeq" id="WP_280999491.1">
    <property type="nucleotide sequence ID" value="NZ_CP069362.1"/>
</dbReference>
<protein>
    <submittedName>
        <fullName evidence="1">Uncharacterized protein</fullName>
    </submittedName>
</protein>